<name>A0A2T5J7N0_9SPHI</name>
<comment type="caution">
    <text evidence="2">The sequence shown here is derived from an EMBL/GenBank/DDBJ whole genome shotgun (WGS) entry which is preliminary data.</text>
</comment>
<accession>A0A2T5J7N0</accession>
<organism evidence="2 3">
    <name type="scientific">Mucilaginibacter yixingensis</name>
    <dbReference type="NCBI Taxonomy" id="1295612"/>
    <lineage>
        <taxon>Bacteria</taxon>
        <taxon>Pseudomonadati</taxon>
        <taxon>Bacteroidota</taxon>
        <taxon>Sphingobacteriia</taxon>
        <taxon>Sphingobacteriales</taxon>
        <taxon>Sphingobacteriaceae</taxon>
        <taxon>Mucilaginibacter</taxon>
    </lineage>
</organism>
<keyword evidence="3" id="KW-1185">Reference proteome</keyword>
<protein>
    <submittedName>
        <fullName evidence="2">Uncharacterized protein</fullName>
    </submittedName>
</protein>
<feature type="transmembrane region" description="Helical" evidence="1">
    <location>
        <begin position="38"/>
        <end position="55"/>
    </location>
</feature>
<evidence type="ECO:0000313" key="2">
    <source>
        <dbReference type="EMBL" id="PTQ95091.1"/>
    </source>
</evidence>
<evidence type="ECO:0000256" key="1">
    <source>
        <dbReference type="SAM" id="Phobius"/>
    </source>
</evidence>
<reference evidence="2 3" key="1">
    <citation type="submission" date="2018-04" db="EMBL/GenBank/DDBJ databases">
        <title>Genomic Encyclopedia of Archaeal and Bacterial Type Strains, Phase II (KMG-II): from individual species to whole genera.</title>
        <authorList>
            <person name="Goeker M."/>
        </authorList>
    </citation>
    <scope>NUCLEOTIDE SEQUENCE [LARGE SCALE GENOMIC DNA]</scope>
    <source>
        <strain evidence="2 3">DSM 26809</strain>
    </source>
</reference>
<keyword evidence="1" id="KW-0472">Membrane</keyword>
<proteinExistence type="predicted"/>
<dbReference type="Proteomes" id="UP000244168">
    <property type="component" value="Unassembled WGS sequence"/>
</dbReference>
<evidence type="ECO:0000313" key="3">
    <source>
        <dbReference type="Proteomes" id="UP000244168"/>
    </source>
</evidence>
<dbReference type="AlphaFoldDB" id="A0A2T5J7N0"/>
<gene>
    <name evidence="2" type="ORF">C8P68_106306</name>
</gene>
<keyword evidence="1" id="KW-0812">Transmembrane</keyword>
<keyword evidence="1" id="KW-1133">Transmembrane helix</keyword>
<dbReference type="EMBL" id="QAOQ01000006">
    <property type="protein sequence ID" value="PTQ95091.1"/>
    <property type="molecule type" value="Genomic_DNA"/>
</dbReference>
<sequence length="64" mass="7033">MFVAIPFLSMADPGTPCDNNGTGTSTDPLDETGCPLDTWVYFLVFLALTAGIWYIRKNKKSLFA</sequence>